<accession>A0AAV4MVF5</accession>
<comment type="caution">
    <text evidence="2">The sequence shown here is derived from an EMBL/GenBank/DDBJ whole genome shotgun (WGS) entry which is preliminary data.</text>
</comment>
<dbReference type="Proteomes" id="UP001054945">
    <property type="component" value="Unassembled WGS sequence"/>
</dbReference>
<dbReference type="EMBL" id="BPLR01020198">
    <property type="protein sequence ID" value="GIX75785.1"/>
    <property type="molecule type" value="Genomic_DNA"/>
</dbReference>
<dbReference type="SUPFAM" id="SSF46938">
    <property type="entry name" value="CRAL/TRIO N-terminal domain"/>
    <property type="match status" value="1"/>
</dbReference>
<evidence type="ECO:0000313" key="3">
    <source>
        <dbReference type="Proteomes" id="UP001054945"/>
    </source>
</evidence>
<sequence>MYYCYYLVTFPIVTQWQPAALLKVPLVLPDRRLNLRIRAEPITSDGSRELPDRFHDESHPQDKQYDERSEHLPYDLPYMPEDIQQMAERELGETEERKQAALKKFRNLIAAEKKLYVRTDDLCLLAYLGGKKYDVDRGLRKYEEY</sequence>
<keyword evidence="3" id="KW-1185">Reference proteome</keyword>
<reference evidence="2 3" key="1">
    <citation type="submission" date="2021-06" db="EMBL/GenBank/DDBJ databases">
        <title>Caerostris extrusa draft genome.</title>
        <authorList>
            <person name="Kono N."/>
            <person name="Arakawa K."/>
        </authorList>
    </citation>
    <scope>NUCLEOTIDE SEQUENCE [LARGE SCALE GENOMIC DNA]</scope>
</reference>
<dbReference type="AlphaFoldDB" id="A0AAV4MVF5"/>
<gene>
    <name evidence="2" type="ORF">CEXT_206651</name>
</gene>
<name>A0AAV4MVF5_CAEEX</name>
<evidence type="ECO:0000256" key="1">
    <source>
        <dbReference type="SAM" id="MobiDB-lite"/>
    </source>
</evidence>
<evidence type="ECO:0000313" key="2">
    <source>
        <dbReference type="EMBL" id="GIX75785.1"/>
    </source>
</evidence>
<feature type="compositionally biased region" description="Basic and acidic residues" evidence="1">
    <location>
        <begin position="46"/>
        <end position="71"/>
    </location>
</feature>
<proteinExistence type="predicted"/>
<feature type="region of interest" description="Disordered" evidence="1">
    <location>
        <begin position="44"/>
        <end position="71"/>
    </location>
</feature>
<dbReference type="InterPro" id="IPR036273">
    <property type="entry name" value="CRAL/TRIO_N_dom_sf"/>
</dbReference>
<protein>
    <submittedName>
        <fullName evidence="2">Uncharacterized protein</fullName>
    </submittedName>
</protein>
<organism evidence="2 3">
    <name type="scientific">Caerostris extrusa</name>
    <name type="common">Bark spider</name>
    <name type="synonym">Caerostris bankana</name>
    <dbReference type="NCBI Taxonomy" id="172846"/>
    <lineage>
        <taxon>Eukaryota</taxon>
        <taxon>Metazoa</taxon>
        <taxon>Ecdysozoa</taxon>
        <taxon>Arthropoda</taxon>
        <taxon>Chelicerata</taxon>
        <taxon>Arachnida</taxon>
        <taxon>Araneae</taxon>
        <taxon>Araneomorphae</taxon>
        <taxon>Entelegynae</taxon>
        <taxon>Araneoidea</taxon>
        <taxon>Araneidae</taxon>
        <taxon>Caerostris</taxon>
    </lineage>
</organism>
<dbReference type="Gene3D" id="1.10.8.20">
    <property type="entry name" value="N-terminal domain of phosphatidylinositol transfer protein sec14p"/>
    <property type="match status" value="1"/>
</dbReference>